<dbReference type="Pfam" id="PF01526">
    <property type="entry name" value="DDE_Tnp_Tn3"/>
    <property type="match status" value="1"/>
</dbReference>
<dbReference type="Pfam" id="PF13700">
    <property type="entry name" value="DUF4158"/>
    <property type="match status" value="1"/>
</dbReference>
<reference evidence="7 8" key="1">
    <citation type="journal article" date="2016" name="MBio">
        <title>Lateral Gene Transfer in a Heavy Metal-Contaminated-Groundwater Microbial Community.</title>
        <authorList>
            <person name="Hemme C.L."/>
            <person name="Green S.J."/>
            <person name="Rishishwar L."/>
            <person name="Prakash O."/>
            <person name="Pettenato A."/>
            <person name="Chakraborty R."/>
            <person name="Deutschbauer A.M."/>
            <person name="Van Nostrand J.D."/>
            <person name="Wu L."/>
            <person name="He Z."/>
            <person name="Jordan I.K."/>
            <person name="Hazen T.C."/>
            <person name="Arkin A.P."/>
            <person name="Kostka J.E."/>
            <person name="Zhou J."/>
        </authorList>
    </citation>
    <scope>NUCLEOTIDE SEQUENCE [LARGE SCALE GENOMIC DNA]</scope>
    <source>
        <strain evidence="7 8">FW104-T7</strain>
    </source>
</reference>
<proteinExistence type="inferred from homology"/>
<dbReference type="GO" id="GO:0003677">
    <property type="term" value="F:DNA binding"/>
    <property type="evidence" value="ECO:0007669"/>
    <property type="project" value="UniProtKB-KW"/>
</dbReference>
<gene>
    <name evidence="7" type="ORF">RHOFW104T7_17820</name>
</gene>
<sequence length="985" mass="112324">MASIERTAYPLFKRHPSTDELEQVYTPTDDELSLAIKQVRESARRLSFLLLLKGFQRLGYFPVVEDVPVAIMRCVRDGLRLSGHARPAALEPRTLYRYHAAIRRWLGVTAFRDRGMHVATRAMGAAAQVMDHPADLINASIEQLVKDKIELPAFSTLDRMARRIRALVNQRLFNLVQQRLSPDEVGQLDALLHVESGRRQSPLQLIKQLPKRSSLQHFQRLIEHIGRLSNLVGEAHLLAGVPETKIKHFAAEAKALDAAELRDFGPPKRHLLLLSLIHRARIQARDDLAMMYIKRMSNLHRRGKDELERLRVRHREKTESIVATLTDVIQVLDTHPSDTEAGREIRQLLSKRGGIEALQEDCAAINAYSGDNYYPLLWKFYKSHRATVFRMVRLLELSSTSEDRSLVDALALVLEHESRRGDWIDEPVDLAFANERWRRVVSHRTEDGTVRLHRRHLEVCVFSCLANELKTGDMAIDGSEEYADYRGQLLTWDECESRLVDYCGQLGLATDAPTFVARLREELTRTADEIDAAYPDNNQIVIDDRGVPVLKRVVAKEPTDSAKALETAILQRMPERNILDILCNVTHWVNFPRHFGPLSGSDPKLERATERYILTAFTYGSNLGPVQAARHFRGAVTPHMLSFVNRRHINGKKLDLAIKDIINAYNTLHLPKVWGNGKSAAADGTKYDMRDQNLMAEYHIRYGGYGGIAYHHVSDTYVALFSHFIPSGVWEAIYIIEGLLKNKSDLQPDTVHADTQGQSAPVFALSHLLGIKLMPRIRNWQDLKFFRPSADTRYEHIDTLFKDTIDWALIETHWKDLMRVVLSITAGKVSSVTLLRKLGNNSRKNRLYQAFRELGRVVRTTFLLRYISDLDLREKITASTNKVEAYNGFAKWNFFGGEGVITDNDPEEQEKTVKYNDLVTNAIIFSNAVDLTRILRELAAEGWKPKREDVALMSPYMTGHIKRFGDYLIDIEAVPEPFVVELALE</sequence>
<dbReference type="InterPro" id="IPR047653">
    <property type="entry name" value="Tn3-like_transpos"/>
</dbReference>
<evidence type="ECO:0000256" key="1">
    <source>
        <dbReference type="ARBA" id="ARBA00009402"/>
    </source>
</evidence>
<keyword evidence="3" id="KW-0238">DNA-binding</keyword>
<dbReference type="NCBIfam" id="NF033527">
    <property type="entry name" value="transpos_Tn3"/>
    <property type="match status" value="1"/>
</dbReference>
<dbReference type="RefSeq" id="WP_063107834.1">
    <property type="nucleotide sequence ID" value="NZ_LVJS01000054.1"/>
</dbReference>
<comment type="similarity">
    <text evidence="1">Belongs to the transposase 7 family.</text>
</comment>
<dbReference type="STRING" id="416169.RHOFW104T7_17820"/>
<evidence type="ECO:0000259" key="5">
    <source>
        <dbReference type="Pfam" id="PF01526"/>
    </source>
</evidence>
<feature type="domain" description="Tn3 transposase DDE" evidence="5">
    <location>
        <begin position="580"/>
        <end position="967"/>
    </location>
</feature>
<dbReference type="GO" id="GO:0006313">
    <property type="term" value="P:DNA transposition"/>
    <property type="evidence" value="ECO:0007669"/>
    <property type="project" value="InterPro"/>
</dbReference>
<evidence type="ECO:0000259" key="6">
    <source>
        <dbReference type="Pfam" id="PF13700"/>
    </source>
</evidence>
<dbReference type="Proteomes" id="UP000076131">
    <property type="component" value="Unassembled WGS sequence"/>
</dbReference>
<keyword evidence="4" id="KW-0233">DNA recombination</keyword>
<evidence type="ECO:0000256" key="4">
    <source>
        <dbReference type="ARBA" id="ARBA00023172"/>
    </source>
</evidence>
<dbReference type="EMBL" id="LVJS01000054">
    <property type="protein sequence ID" value="KZC22665.1"/>
    <property type="molecule type" value="Genomic_DNA"/>
</dbReference>
<comment type="caution">
    <text evidence="7">The sequence shown here is derived from an EMBL/GenBank/DDBJ whole genome shotgun (WGS) entry which is preliminary data.</text>
</comment>
<accession>A0A154QET2</accession>
<dbReference type="InterPro" id="IPR002513">
    <property type="entry name" value="Tn3_Tnp_DDE_dom"/>
</dbReference>
<dbReference type="AlphaFoldDB" id="A0A154QET2"/>
<dbReference type="InterPro" id="IPR025296">
    <property type="entry name" value="DUF4158"/>
</dbReference>
<dbReference type="GO" id="GO:0004803">
    <property type="term" value="F:transposase activity"/>
    <property type="evidence" value="ECO:0007669"/>
    <property type="project" value="InterPro"/>
</dbReference>
<feature type="domain" description="DUF4158" evidence="6">
    <location>
        <begin position="3"/>
        <end position="163"/>
    </location>
</feature>
<evidence type="ECO:0000256" key="2">
    <source>
        <dbReference type="ARBA" id="ARBA00022578"/>
    </source>
</evidence>
<protein>
    <submittedName>
        <fullName evidence="7">Transposase</fullName>
    </submittedName>
</protein>
<keyword evidence="2" id="KW-0815">Transposition</keyword>
<evidence type="ECO:0000313" key="8">
    <source>
        <dbReference type="Proteomes" id="UP000076131"/>
    </source>
</evidence>
<organism evidence="7 8">
    <name type="scientific">Rhodanobacter thiooxydans</name>
    <dbReference type="NCBI Taxonomy" id="416169"/>
    <lineage>
        <taxon>Bacteria</taxon>
        <taxon>Pseudomonadati</taxon>
        <taxon>Pseudomonadota</taxon>
        <taxon>Gammaproteobacteria</taxon>
        <taxon>Lysobacterales</taxon>
        <taxon>Rhodanobacteraceae</taxon>
        <taxon>Rhodanobacter</taxon>
    </lineage>
</organism>
<evidence type="ECO:0000313" key="7">
    <source>
        <dbReference type="EMBL" id="KZC22665.1"/>
    </source>
</evidence>
<evidence type="ECO:0000256" key="3">
    <source>
        <dbReference type="ARBA" id="ARBA00023125"/>
    </source>
</evidence>
<keyword evidence="8" id="KW-1185">Reference proteome</keyword>
<name>A0A154QET2_9GAMM</name>